<dbReference type="Pfam" id="PF04072">
    <property type="entry name" value="LCM"/>
    <property type="match status" value="1"/>
</dbReference>
<dbReference type="OrthoDB" id="203237at2759"/>
<dbReference type="GO" id="GO:0032259">
    <property type="term" value="P:methylation"/>
    <property type="evidence" value="ECO:0007669"/>
    <property type="project" value="UniProtKB-KW"/>
</dbReference>
<dbReference type="SUPFAM" id="SSF53335">
    <property type="entry name" value="S-adenosyl-L-methionine-dependent methyltransferases"/>
    <property type="match status" value="1"/>
</dbReference>
<dbReference type="PANTHER" id="PTHR13600:SF21">
    <property type="entry name" value="LEUCINE CARBOXYL METHYLTRANSFERASE 1"/>
    <property type="match status" value="1"/>
</dbReference>
<feature type="non-terminal residue" evidence="9">
    <location>
        <position position="462"/>
    </location>
</feature>
<dbReference type="PANTHER" id="PTHR13600">
    <property type="entry name" value="LEUCINE CARBOXYL METHYLTRANSFERASE"/>
    <property type="match status" value="1"/>
</dbReference>
<evidence type="ECO:0000256" key="1">
    <source>
        <dbReference type="ARBA" id="ARBA00000724"/>
    </source>
</evidence>
<accession>A0A2C6JQD6</accession>
<evidence type="ECO:0000313" key="9">
    <source>
        <dbReference type="EMBL" id="PHJ18021.1"/>
    </source>
</evidence>
<evidence type="ECO:0000256" key="7">
    <source>
        <dbReference type="ARBA" id="ARBA00032526"/>
    </source>
</evidence>
<evidence type="ECO:0000256" key="5">
    <source>
        <dbReference type="ARBA" id="ARBA00022679"/>
    </source>
</evidence>
<gene>
    <name evidence="9" type="ORF">CSUI_008150</name>
</gene>
<feature type="compositionally biased region" description="Low complexity" evidence="8">
    <location>
        <begin position="27"/>
        <end position="46"/>
    </location>
</feature>
<evidence type="ECO:0000256" key="6">
    <source>
        <dbReference type="ARBA" id="ARBA00022691"/>
    </source>
</evidence>
<comment type="catalytic activity">
    <reaction evidence="1">
        <text>[phosphatase 2A protein]-C-terminal L-leucine + S-adenosyl-L-methionine = [phosphatase 2A protein]-C-terminal L-leucine methyl ester + S-adenosyl-L-homocysteine</text>
        <dbReference type="Rhea" id="RHEA:48544"/>
        <dbReference type="Rhea" id="RHEA-COMP:12134"/>
        <dbReference type="Rhea" id="RHEA-COMP:12135"/>
        <dbReference type="ChEBI" id="CHEBI:57856"/>
        <dbReference type="ChEBI" id="CHEBI:59789"/>
        <dbReference type="ChEBI" id="CHEBI:90516"/>
        <dbReference type="ChEBI" id="CHEBI:90517"/>
        <dbReference type="EC" id="2.1.1.233"/>
    </reaction>
</comment>
<keyword evidence="10" id="KW-1185">Reference proteome</keyword>
<protein>
    <recommendedName>
        <fullName evidence="3">[phosphatase 2A protein]-leucine-carboxy methyltransferase</fullName>
        <ecNumber evidence="3">2.1.1.233</ecNumber>
    </recommendedName>
    <alternativeName>
        <fullName evidence="7">[Phosphatase 2A protein]-leucine-carboxy methyltransferase 1</fullName>
    </alternativeName>
</protein>
<evidence type="ECO:0000256" key="4">
    <source>
        <dbReference type="ARBA" id="ARBA00022603"/>
    </source>
</evidence>
<feature type="compositionally biased region" description="Pro residues" evidence="8">
    <location>
        <begin position="1"/>
        <end position="12"/>
    </location>
</feature>
<dbReference type="VEuPathDB" id="ToxoDB:CSUI_008150"/>
<reference evidence="9 10" key="1">
    <citation type="journal article" date="2017" name="Int. J. Parasitol.">
        <title>The genome of the protozoan parasite Cystoisospora suis and a reverse vaccinology approach to identify vaccine candidates.</title>
        <authorList>
            <person name="Palmieri N."/>
            <person name="Shrestha A."/>
            <person name="Ruttkowski B."/>
            <person name="Beck T."/>
            <person name="Vogl C."/>
            <person name="Tomley F."/>
            <person name="Blake D.P."/>
            <person name="Joachim A."/>
        </authorList>
    </citation>
    <scope>NUCLEOTIDE SEQUENCE [LARGE SCALE GENOMIC DNA]</scope>
    <source>
        <strain evidence="9 10">Wien I</strain>
    </source>
</reference>
<evidence type="ECO:0000256" key="3">
    <source>
        <dbReference type="ARBA" id="ARBA00012834"/>
    </source>
</evidence>
<dbReference type="EMBL" id="MIGC01004486">
    <property type="protein sequence ID" value="PHJ18021.1"/>
    <property type="molecule type" value="Genomic_DNA"/>
</dbReference>
<feature type="region of interest" description="Disordered" evidence="8">
    <location>
        <begin position="1"/>
        <end position="118"/>
    </location>
</feature>
<evidence type="ECO:0000256" key="8">
    <source>
        <dbReference type="SAM" id="MobiDB-lite"/>
    </source>
</evidence>
<keyword evidence="5" id="KW-0808">Transferase</keyword>
<evidence type="ECO:0000313" key="10">
    <source>
        <dbReference type="Proteomes" id="UP000221165"/>
    </source>
</evidence>
<sequence length="462" mass="49866">MPPALGPPPSSSPTPNSVSPAQDPRGSASTSPSSSSSSHPSSSSPPFQHPAPFFNSAYFLQGNPSAHPPPQGAVFPNGHNMTQLPANPSSSISSSPFPGAPSSSHSSLSQMHASSLPQNTPACASVGGLRSSHPSMMTGGRGGLNGHSLFDGGPPGQPEELPPLCLYSSEDAALQATTDDAASSKLSSVLLRYYKDDFLPHFVKKRTRRAPLINRGYYSRVAAVRLLLSAFVSDVCSYTERRQNSSSSSSTTSSQVASLAREIFKHAAGGGETQQEDSSSYPIDNPLIQFVNLGAGMDTLFFWLNERYRNIKVFEVDFRDVVACKQSIIQQNADLWRTMASSVENLHPRGSEFINTDKYTLVPADLRDVNNLSTSLQRLGFRDDVPTLFLSECVLVYMQTSDADAVLRWAAQAVKTAPSVAVVYEQLNPNDAFGRTMVRNLQTRGCPLLTIFDYPTLESQRQ</sequence>
<keyword evidence="4" id="KW-0489">Methyltransferase</keyword>
<dbReference type="GO" id="GO:0018423">
    <property type="term" value="F:protein C-terminal leucine carboxyl O-methyltransferase activity"/>
    <property type="evidence" value="ECO:0007669"/>
    <property type="project" value="UniProtKB-EC"/>
</dbReference>
<comment type="similarity">
    <text evidence="2">Belongs to the methyltransferase superfamily. LCMT family.</text>
</comment>
<dbReference type="GeneID" id="94431499"/>
<evidence type="ECO:0000256" key="2">
    <source>
        <dbReference type="ARBA" id="ARBA00010703"/>
    </source>
</evidence>
<dbReference type="RefSeq" id="XP_067919733.1">
    <property type="nucleotide sequence ID" value="XM_068068288.1"/>
</dbReference>
<organism evidence="9 10">
    <name type="scientific">Cystoisospora suis</name>
    <dbReference type="NCBI Taxonomy" id="483139"/>
    <lineage>
        <taxon>Eukaryota</taxon>
        <taxon>Sar</taxon>
        <taxon>Alveolata</taxon>
        <taxon>Apicomplexa</taxon>
        <taxon>Conoidasida</taxon>
        <taxon>Coccidia</taxon>
        <taxon>Eucoccidiorida</taxon>
        <taxon>Eimeriorina</taxon>
        <taxon>Sarcocystidae</taxon>
        <taxon>Cystoisospora</taxon>
    </lineage>
</organism>
<keyword evidence="6" id="KW-0949">S-adenosyl-L-methionine</keyword>
<dbReference type="InterPro" id="IPR029063">
    <property type="entry name" value="SAM-dependent_MTases_sf"/>
</dbReference>
<proteinExistence type="inferred from homology"/>
<dbReference type="EC" id="2.1.1.233" evidence="3"/>
<dbReference type="AlphaFoldDB" id="A0A2C6JQD6"/>
<dbReference type="InterPro" id="IPR016651">
    <property type="entry name" value="LCMT1"/>
</dbReference>
<name>A0A2C6JQD6_9APIC</name>
<dbReference type="Proteomes" id="UP000221165">
    <property type="component" value="Unassembled WGS sequence"/>
</dbReference>
<dbReference type="Gene3D" id="3.40.50.150">
    <property type="entry name" value="Vaccinia Virus protein VP39"/>
    <property type="match status" value="1"/>
</dbReference>
<comment type="caution">
    <text evidence="9">The sequence shown here is derived from an EMBL/GenBank/DDBJ whole genome shotgun (WGS) entry which is preliminary data.</text>
</comment>
<dbReference type="InterPro" id="IPR007213">
    <property type="entry name" value="Ppm1/Ppm2/Tcmp"/>
</dbReference>
<feature type="compositionally biased region" description="Low complexity" evidence="8">
    <location>
        <begin position="84"/>
        <end position="117"/>
    </location>
</feature>